<dbReference type="Proteomes" id="UP000027583">
    <property type="component" value="Unassembled WGS sequence"/>
</dbReference>
<dbReference type="GO" id="GO:0003677">
    <property type="term" value="F:DNA binding"/>
    <property type="evidence" value="ECO:0007669"/>
    <property type="project" value="InterPro"/>
</dbReference>
<proteinExistence type="predicted"/>
<dbReference type="InterPro" id="IPR041657">
    <property type="entry name" value="HTH_17"/>
</dbReference>
<dbReference type="AlphaFoldDB" id="A0A060QJY6"/>
<dbReference type="RefSeq" id="WP_031239843.1">
    <property type="nucleotide sequence ID" value="NZ_CBLX010000009.1"/>
</dbReference>
<evidence type="ECO:0000313" key="3">
    <source>
        <dbReference type="Proteomes" id="UP000027583"/>
    </source>
</evidence>
<name>A0A060QJY6_9PROT</name>
<gene>
    <name evidence="2" type="ORF">ASAP_1541</name>
</gene>
<dbReference type="InterPro" id="IPR010093">
    <property type="entry name" value="SinI_DNA-bd"/>
</dbReference>
<protein>
    <recommendedName>
        <fullName evidence="1">Helix-turn-helix domain-containing protein</fullName>
    </recommendedName>
</protein>
<dbReference type="Pfam" id="PF12728">
    <property type="entry name" value="HTH_17"/>
    <property type="match status" value="1"/>
</dbReference>
<comment type="caution">
    <text evidence="2">The sequence shown here is derived from an EMBL/GenBank/DDBJ whole genome shotgun (WGS) entry which is preliminary data.</text>
</comment>
<organism evidence="2 3">
    <name type="scientific">Asaia bogorensis</name>
    <dbReference type="NCBI Taxonomy" id="91915"/>
    <lineage>
        <taxon>Bacteria</taxon>
        <taxon>Pseudomonadati</taxon>
        <taxon>Pseudomonadota</taxon>
        <taxon>Alphaproteobacteria</taxon>
        <taxon>Acetobacterales</taxon>
        <taxon>Acetobacteraceae</taxon>
        <taxon>Asaia</taxon>
    </lineage>
</organism>
<reference evidence="2 3" key="1">
    <citation type="journal article" date="2014" name="Genome Biol. Evol.">
        <title>Acetic acid bacteria genomes reveal functional traits for adaptation to life in insect guts.</title>
        <authorList>
            <person name="Chouaia B."/>
            <person name="Gaiarsa S."/>
            <person name="Crotti E."/>
            <person name="Comandatore F."/>
            <person name="Degli Esposti M."/>
            <person name="Ricci I."/>
            <person name="Alma A."/>
            <person name="Favia G."/>
            <person name="Bandi C."/>
            <person name="Daffonchio D."/>
        </authorList>
    </citation>
    <scope>NUCLEOTIDE SEQUENCE [LARGE SCALE GENOMIC DNA]</scope>
    <source>
        <strain evidence="2 3">SF2.1</strain>
    </source>
</reference>
<accession>A0A060QJY6</accession>
<reference evidence="2 3" key="2">
    <citation type="journal article" date="2014" name="PLoS ONE">
        <title>Evolution of mitochondria reconstructed from the energy metabolism of living bacteria.</title>
        <authorList>
            <person name="Degli Esposti M."/>
            <person name="Chouaia B."/>
            <person name="Comandatore F."/>
            <person name="Crotti E."/>
            <person name="Sassera D."/>
            <person name="Lievens P.M."/>
            <person name="Daffonchio D."/>
            <person name="Bandi C."/>
        </authorList>
    </citation>
    <scope>NUCLEOTIDE SEQUENCE [LARGE SCALE GENOMIC DNA]</scope>
    <source>
        <strain evidence="2 3">SF2.1</strain>
    </source>
</reference>
<evidence type="ECO:0000259" key="1">
    <source>
        <dbReference type="Pfam" id="PF12728"/>
    </source>
</evidence>
<evidence type="ECO:0000313" key="2">
    <source>
        <dbReference type="EMBL" id="CDG39586.1"/>
    </source>
</evidence>
<feature type="domain" description="Helix-turn-helix" evidence="1">
    <location>
        <begin position="8"/>
        <end position="54"/>
    </location>
</feature>
<dbReference type="EMBL" id="CBLX010000009">
    <property type="protein sequence ID" value="CDG39586.1"/>
    <property type="molecule type" value="Genomic_DNA"/>
</dbReference>
<dbReference type="NCBIfam" id="TIGR01764">
    <property type="entry name" value="excise"/>
    <property type="match status" value="1"/>
</dbReference>
<sequence>MGEGMPRLLTVNAAASIVGYHPETLRKAIREGRLEAYRRPRGTRIEPDALKAYMDLYLCPASDQTDHFSSYTGARTALSGGKAARDGAPRRAMRMNAALDRH</sequence>